<comment type="similarity">
    <text evidence="1">Belongs to the glycosyltransferase 2 family.</text>
</comment>
<dbReference type="PANTHER" id="PTHR43630:SF1">
    <property type="entry name" value="POLY-BETA-1,6-N-ACETYL-D-GLUCOSAMINE SYNTHASE"/>
    <property type="match status" value="1"/>
</dbReference>
<keyword evidence="2" id="KW-0328">Glycosyltransferase</keyword>
<protein>
    <submittedName>
        <fullName evidence="5">Glycosyltransferase</fullName>
    </submittedName>
</protein>
<dbReference type="RefSeq" id="WP_277568254.1">
    <property type="nucleotide sequence ID" value="NZ_JAPDHZ010000006.1"/>
</dbReference>
<organism evidence="5 6">
    <name type="scientific">Cohnella ginsengisoli</name>
    <dbReference type="NCBI Taxonomy" id="425004"/>
    <lineage>
        <taxon>Bacteria</taxon>
        <taxon>Bacillati</taxon>
        <taxon>Bacillota</taxon>
        <taxon>Bacilli</taxon>
        <taxon>Bacillales</taxon>
        <taxon>Paenibacillaceae</taxon>
        <taxon>Cohnella</taxon>
    </lineage>
</organism>
<gene>
    <name evidence="5" type="ORF">OMP38_29545</name>
</gene>
<feature type="domain" description="Glycosyltransferase 2-like" evidence="4">
    <location>
        <begin position="4"/>
        <end position="168"/>
    </location>
</feature>
<evidence type="ECO:0000259" key="4">
    <source>
        <dbReference type="Pfam" id="PF00535"/>
    </source>
</evidence>
<dbReference type="PANTHER" id="PTHR43630">
    <property type="entry name" value="POLY-BETA-1,6-N-ACETYL-D-GLUCOSAMINE SYNTHASE"/>
    <property type="match status" value="1"/>
</dbReference>
<keyword evidence="3" id="KW-0808">Transferase</keyword>
<dbReference type="Gene3D" id="3.90.550.10">
    <property type="entry name" value="Spore Coat Polysaccharide Biosynthesis Protein SpsA, Chain A"/>
    <property type="match status" value="1"/>
</dbReference>
<name>A0A9X4KMP1_9BACL</name>
<dbReference type="Proteomes" id="UP001153387">
    <property type="component" value="Unassembled WGS sequence"/>
</dbReference>
<evidence type="ECO:0000313" key="6">
    <source>
        <dbReference type="Proteomes" id="UP001153387"/>
    </source>
</evidence>
<keyword evidence="6" id="KW-1185">Reference proteome</keyword>
<evidence type="ECO:0000256" key="2">
    <source>
        <dbReference type="ARBA" id="ARBA00022676"/>
    </source>
</evidence>
<dbReference type="InterPro" id="IPR029044">
    <property type="entry name" value="Nucleotide-diphossugar_trans"/>
</dbReference>
<dbReference type="InterPro" id="IPR001173">
    <property type="entry name" value="Glyco_trans_2-like"/>
</dbReference>
<proteinExistence type="inferred from homology"/>
<evidence type="ECO:0000256" key="1">
    <source>
        <dbReference type="ARBA" id="ARBA00006739"/>
    </source>
</evidence>
<dbReference type="EMBL" id="JAPDHZ010000006">
    <property type="protein sequence ID" value="MDG0794521.1"/>
    <property type="molecule type" value="Genomic_DNA"/>
</dbReference>
<evidence type="ECO:0000313" key="5">
    <source>
        <dbReference type="EMBL" id="MDG0794521.1"/>
    </source>
</evidence>
<dbReference type="SUPFAM" id="SSF53448">
    <property type="entry name" value="Nucleotide-diphospho-sugar transferases"/>
    <property type="match status" value="1"/>
</dbReference>
<dbReference type="Pfam" id="PF00535">
    <property type="entry name" value="Glycos_transf_2"/>
    <property type="match status" value="1"/>
</dbReference>
<sequence>MKVSVILPTLNAEKYLVNLIGKLQEQTLRPHEILVVDSRSDDGTLLMAKRLGAKVMSVERKDFDHGGTRNLAAQKTTGDVLVYMTQDAVPQHDRFIEEIVAPFADTKVAAVCGRQIARAESNVLERMTRDINYPELYIHKTLADLDRFGIKLFFFTNVCSAIRRDVFLQLGGFPAPIILNEDMMIAAKCITNGYAVVYNPRASVIHSHDYSLKKQFKRNFDIGVSMRMNEWIFQYARAEKEGGRLVSEQLGRLWKQGNWTWIPRWIAEAGAKYVGYRFGVSYKKLPVRIRRKFSMHPDFWLNYDKSQIVREAVIFKAEAQSVSNH</sequence>
<accession>A0A9X4KMP1</accession>
<dbReference type="GO" id="GO:0016757">
    <property type="term" value="F:glycosyltransferase activity"/>
    <property type="evidence" value="ECO:0007669"/>
    <property type="project" value="UniProtKB-KW"/>
</dbReference>
<evidence type="ECO:0000256" key="3">
    <source>
        <dbReference type="ARBA" id="ARBA00022679"/>
    </source>
</evidence>
<reference evidence="5 6" key="1">
    <citation type="submission" date="2022-10" db="EMBL/GenBank/DDBJ databases">
        <title>Comparative genomic analysis of Cohnella hashimotonis sp. nov., isolated from the International Space Station.</title>
        <authorList>
            <person name="Simpson A."/>
            <person name="Venkateswaran K."/>
        </authorList>
    </citation>
    <scope>NUCLEOTIDE SEQUENCE [LARGE SCALE GENOMIC DNA]</scope>
    <source>
        <strain evidence="5 6">DSM 18997</strain>
    </source>
</reference>
<comment type="caution">
    <text evidence="5">The sequence shown here is derived from an EMBL/GenBank/DDBJ whole genome shotgun (WGS) entry which is preliminary data.</text>
</comment>
<dbReference type="AlphaFoldDB" id="A0A9X4KMP1"/>